<organism evidence="2">
    <name type="scientific">hydrothermal vent metagenome</name>
    <dbReference type="NCBI Taxonomy" id="652676"/>
    <lineage>
        <taxon>unclassified sequences</taxon>
        <taxon>metagenomes</taxon>
        <taxon>ecological metagenomes</taxon>
    </lineage>
</organism>
<proteinExistence type="predicted"/>
<feature type="transmembrane region" description="Helical" evidence="1">
    <location>
        <begin position="39"/>
        <end position="58"/>
    </location>
</feature>
<keyword evidence="1" id="KW-0472">Membrane</keyword>
<sequence length="174" mass="18855">MSFIRSDARQTLWRWREVLVALGVLVLGAFWVFGSTGLLNVLGYAVLALGAVMLLAGLQRVRFQGGDGGPGMVQVDEGQVVYFGPLTGGAVALREMTALMLDPTAKPAHWVLVQPGQADLRVPLNAKGAEALFDAFATLPGIRTEHMLAQMKRGADQPVMIWQRAVALRPRLLH</sequence>
<dbReference type="AlphaFoldDB" id="A0A3B0REN0"/>
<dbReference type="EMBL" id="UOEG01000075">
    <property type="protein sequence ID" value="VAV91420.1"/>
    <property type="molecule type" value="Genomic_DNA"/>
</dbReference>
<reference evidence="2" key="1">
    <citation type="submission" date="2018-06" db="EMBL/GenBank/DDBJ databases">
        <authorList>
            <person name="Zhirakovskaya E."/>
        </authorList>
    </citation>
    <scope>NUCLEOTIDE SEQUENCE</scope>
</reference>
<evidence type="ECO:0000256" key="1">
    <source>
        <dbReference type="SAM" id="Phobius"/>
    </source>
</evidence>
<keyword evidence="1" id="KW-1133">Transmembrane helix</keyword>
<name>A0A3B0REN0_9ZZZZ</name>
<protein>
    <submittedName>
        <fullName evidence="2">Uncharacterized protein</fullName>
    </submittedName>
</protein>
<gene>
    <name evidence="2" type="ORF">MNBD_ALPHA07-1860</name>
</gene>
<feature type="transmembrane region" description="Helical" evidence="1">
    <location>
        <begin position="12"/>
        <end position="33"/>
    </location>
</feature>
<keyword evidence="1" id="KW-0812">Transmembrane</keyword>
<accession>A0A3B0REN0</accession>
<evidence type="ECO:0000313" key="2">
    <source>
        <dbReference type="EMBL" id="VAV91420.1"/>
    </source>
</evidence>